<organism evidence="1">
    <name type="scientific">Myoviridae sp. ctOv05</name>
    <dbReference type="NCBI Taxonomy" id="2825094"/>
    <lineage>
        <taxon>Viruses</taxon>
        <taxon>Duplodnaviria</taxon>
        <taxon>Heunggongvirae</taxon>
        <taxon>Uroviricota</taxon>
        <taxon>Caudoviricetes</taxon>
    </lineage>
</organism>
<dbReference type="EMBL" id="BK015329">
    <property type="protein sequence ID" value="DAE01741.1"/>
    <property type="molecule type" value="Genomic_DNA"/>
</dbReference>
<evidence type="ECO:0000313" key="1">
    <source>
        <dbReference type="EMBL" id="DAE01741.1"/>
    </source>
</evidence>
<protein>
    <submittedName>
        <fullName evidence="1">Uncharacterized protein</fullName>
    </submittedName>
</protein>
<name>A0A8S5P519_9CAUD</name>
<accession>A0A8S5P519</accession>
<proteinExistence type="predicted"/>
<sequence>MCGLAFLLSAVESCRIDRIKNFLKIFHKTFPV</sequence>
<reference evidence="1" key="1">
    <citation type="journal article" date="2021" name="Proc. Natl. Acad. Sci. U.S.A.">
        <title>A Catalog of Tens of Thousands of Viruses from Human Metagenomes Reveals Hidden Associations with Chronic Diseases.</title>
        <authorList>
            <person name="Tisza M.J."/>
            <person name="Buck C.B."/>
        </authorList>
    </citation>
    <scope>NUCLEOTIDE SEQUENCE</scope>
    <source>
        <strain evidence="1">CtOv05</strain>
    </source>
</reference>